<name>A0A1S7LIL4_MAGMO</name>
<protein>
    <recommendedName>
        <fullName evidence="2">GT4</fullName>
    </recommendedName>
</protein>
<organism evidence="1">
    <name type="scientific">Magnetococcus massalia (strain MO-1)</name>
    <dbReference type="NCBI Taxonomy" id="451514"/>
    <lineage>
        <taxon>Bacteria</taxon>
        <taxon>Pseudomonadati</taxon>
        <taxon>Pseudomonadota</taxon>
        <taxon>Magnetococcia</taxon>
        <taxon>Magnetococcales</taxon>
        <taxon>Magnetococcaceae</taxon>
        <taxon>Magnetococcus</taxon>
    </lineage>
</organism>
<reference evidence="1" key="1">
    <citation type="submission" date="2015-04" db="EMBL/GenBank/DDBJ databases">
        <authorList>
            <person name="Syromyatnikov M.Y."/>
            <person name="Popov V.N."/>
        </authorList>
    </citation>
    <scope>NUCLEOTIDE SEQUENCE</scope>
    <source>
        <strain evidence="1">MO-1</strain>
    </source>
</reference>
<evidence type="ECO:0008006" key="2">
    <source>
        <dbReference type="Google" id="ProtNLM"/>
    </source>
</evidence>
<dbReference type="Gene3D" id="3.40.50.2000">
    <property type="entry name" value="Glycogen Phosphorylase B"/>
    <property type="match status" value="1"/>
</dbReference>
<evidence type="ECO:0000313" key="1">
    <source>
        <dbReference type="EMBL" id="CRH05927.1"/>
    </source>
</evidence>
<accession>A0A1S7LIL4</accession>
<dbReference type="SUPFAM" id="SSF53756">
    <property type="entry name" value="UDP-Glycosyltransferase/glycogen phosphorylase"/>
    <property type="match status" value="1"/>
</dbReference>
<dbReference type="EMBL" id="LO017727">
    <property type="protein sequence ID" value="CRH05927.1"/>
    <property type="molecule type" value="Genomic_DNA"/>
</dbReference>
<gene>
    <name evidence="1" type="ORF">MAGMO_1746</name>
</gene>
<sequence>MRPAALLSESARKAYIKHHQRSLNLEFIRSSPPLFFYLPGRLHMRIIIIDHALTKKLGHFYGMHKGLRQLFSHMGIPTLSLINLKATPDIVEEFGAIPAFKLRPFFGVGKEVSHTYYMKELVAYAEEFAYSLHQYLSPLVQPGDLFLFPYCHPHELLAVSLWQKKLPAIKQHRFIFNMMQIRYLFTSEKKLWQEMKSTYQVASRELSNAVKTGNAHVLIHHEEELLRLQQEMEIPVHFVPLPMNLLPLINTEHSRNPEYDFGFFGLALERKGFHFLNHIIKNSCLLNDPPSFFIQNTTKQSIFTKGEQSEIIKRTKIHEFFGNMEEEEYVSFFQKCRFILIPYNQSLYEFKSSGVFIESLACGKPMLVTGKTWMSQMLNVHKGSGIIIKDWTPSAYVQGVALAMKYQEKLIKHAQSQKDFWLNQHGLSTYVQTIIKLFTQ</sequence>
<dbReference type="AlphaFoldDB" id="A0A1S7LIL4"/>
<proteinExistence type="predicted"/>